<gene>
    <name evidence="3" type="ORF">HHI36_009533</name>
</gene>
<accession>A0ABD2MG36</accession>
<sequence length="81" mass="8844">MIVRVFGDGPPTDVPVTPDTTSSDVIECCRDPGEESCNLVAVCPDHGDLKKPLNVTFKYDLDMSLATSFQVVSRWSQGQIN</sequence>
<evidence type="ECO:0000313" key="4">
    <source>
        <dbReference type="Proteomes" id="UP001516400"/>
    </source>
</evidence>
<dbReference type="EMBL" id="JABFTP020000001">
    <property type="protein sequence ID" value="KAL3265325.1"/>
    <property type="molecule type" value="Genomic_DNA"/>
</dbReference>
<dbReference type="Proteomes" id="UP001516400">
    <property type="component" value="Unassembled WGS sequence"/>
</dbReference>
<feature type="domain" description="Apoptosis-stimulating of p53 protein 2-like RA" evidence="2">
    <location>
        <begin position="11"/>
        <end position="42"/>
    </location>
</feature>
<dbReference type="Gene3D" id="3.10.20.90">
    <property type="entry name" value="Phosphatidylinositol 3-kinase Catalytic Subunit, Chain A, domain 1"/>
    <property type="match status" value="1"/>
</dbReference>
<comment type="caution">
    <text evidence="3">The sequence shown here is derived from an EMBL/GenBank/DDBJ whole genome shotgun (WGS) entry which is preliminary data.</text>
</comment>
<reference evidence="3 4" key="1">
    <citation type="journal article" date="2021" name="BMC Biol.">
        <title>Horizontally acquired antibacterial genes associated with adaptive radiation of ladybird beetles.</title>
        <authorList>
            <person name="Li H.S."/>
            <person name="Tang X.F."/>
            <person name="Huang Y.H."/>
            <person name="Xu Z.Y."/>
            <person name="Chen M.L."/>
            <person name="Du X.Y."/>
            <person name="Qiu B.Y."/>
            <person name="Chen P.T."/>
            <person name="Zhang W."/>
            <person name="Slipinski A."/>
            <person name="Escalona H.E."/>
            <person name="Waterhouse R.M."/>
            <person name="Zwick A."/>
            <person name="Pang H."/>
        </authorList>
    </citation>
    <scope>NUCLEOTIDE SEQUENCE [LARGE SCALE GENOMIC DNA]</scope>
    <source>
        <strain evidence="3">SYSU2018</strain>
    </source>
</reference>
<evidence type="ECO:0000256" key="1">
    <source>
        <dbReference type="SAM" id="MobiDB-lite"/>
    </source>
</evidence>
<dbReference type="Pfam" id="PF21801">
    <property type="entry name" value="ASPP2-like_RA"/>
    <property type="match status" value="1"/>
</dbReference>
<keyword evidence="4" id="KW-1185">Reference proteome</keyword>
<protein>
    <recommendedName>
        <fullName evidence="2">Apoptosis-stimulating of p53 protein 2-like RA domain-containing protein</fullName>
    </recommendedName>
</protein>
<dbReference type="InterPro" id="IPR048942">
    <property type="entry name" value="ASPP2-like_RA"/>
</dbReference>
<proteinExistence type="predicted"/>
<organism evidence="3 4">
    <name type="scientific">Cryptolaemus montrouzieri</name>
    <dbReference type="NCBI Taxonomy" id="559131"/>
    <lineage>
        <taxon>Eukaryota</taxon>
        <taxon>Metazoa</taxon>
        <taxon>Ecdysozoa</taxon>
        <taxon>Arthropoda</taxon>
        <taxon>Hexapoda</taxon>
        <taxon>Insecta</taxon>
        <taxon>Pterygota</taxon>
        <taxon>Neoptera</taxon>
        <taxon>Endopterygota</taxon>
        <taxon>Coleoptera</taxon>
        <taxon>Polyphaga</taxon>
        <taxon>Cucujiformia</taxon>
        <taxon>Coccinelloidea</taxon>
        <taxon>Coccinellidae</taxon>
        <taxon>Scymninae</taxon>
        <taxon>Scymnini</taxon>
        <taxon>Cryptolaemus</taxon>
    </lineage>
</organism>
<evidence type="ECO:0000259" key="2">
    <source>
        <dbReference type="Pfam" id="PF21801"/>
    </source>
</evidence>
<feature type="region of interest" description="Disordered" evidence="1">
    <location>
        <begin position="1"/>
        <end position="22"/>
    </location>
</feature>
<evidence type="ECO:0000313" key="3">
    <source>
        <dbReference type="EMBL" id="KAL3265325.1"/>
    </source>
</evidence>
<name>A0ABD2MG36_9CUCU</name>
<feature type="compositionally biased region" description="Low complexity" evidence="1">
    <location>
        <begin position="7"/>
        <end position="22"/>
    </location>
</feature>
<dbReference type="AlphaFoldDB" id="A0ABD2MG36"/>